<dbReference type="AlphaFoldDB" id="A0A328U9B8"/>
<evidence type="ECO:0000313" key="4">
    <source>
        <dbReference type="Proteomes" id="UP000249260"/>
    </source>
</evidence>
<feature type="domain" description="Gfo/Idh/MocA-like oxidoreductase N-terminal" evidence="1">
    <location>
        <begin position="5"/>
        <end position="124"/>
    </location>
</feature>
<keyword evidence="4" id="KW-1185">Reference proteome</keyword>
<accession>A0A328U9B8</accession>
<dbReference type="Pfam" id="PF22725">
    <property type="entry name" value="GFO_IDH_MocA_C3"/>
    <property type="match status" value="1"/>
</dbReference>
<proteinExistence type="predicted"/>
<protein>
    <submittedName>
        <fullName evidence="3">Gfo/Idh/MocA family oxidoreductase</fullName>
    </submittedName>
</protein>
<dbReference type="InterPro" id="IPR052515">
    <property type="entry name" value="Gfo/Idh/MocA_Oxidoreductase"/>
</dbReference>
<dbReference type="EMBL" id="QLUW01000001">
    <property type="protein sequence ID" value="RAP78413.1"/>
    <property type="molecule type" value="Genomic_DNA"/>
</dbReference>
<dbReference type="InterPro" id="IPR000683">
    <property type="entry name" value="Gfo/Idh/MocA-like_OxRdtase_N"/>
</dbReference>
<dbReference type="SUPFAM" id="SSF51735">
    <property type="entry name" value="NAD(P)-binding Rossmann-fold domains"/>
    <property type="match status" value="1"/>
</dbReference>
<organism evidence="3 4">
    <name type="scientific">Paenibacillus montanisoli</name>
    <dbReference type="NCBI Taxonomy" id="2081970"/>
    <lineage>
        <taxon>Bacteria</taxon>
        <taxon>Bacillati</taxon>
        <taxon>Bacillota</taxon>
        <taxon>Bacilli</taxon>
        <taxon>Bacillales</taxon>
        <taxon>Paenibacillaceae</taxon>
        <taxon>Paenibacillus</taxon>
    </lineage>
</organism>
<dbReference type="Gene3D" id="3.40.50.720">
    <property type="entry name" value="NAD(P)-binding Rossmann-like Domain"/>
    <property type="match status" value="1"/>
</dbReference>
<dbReference type="RefSeq" id="WP_112881536.1">
    <property type="nucleotide sequence ID" value="NZ_QLUW01000001.1"/>
</dbReference>
<dbReference type="OrthoDB" id="9815825at2"/>
<evidence type="ECO:0000313" key="3">
    <source>
        <dbReference type="EMBL" id="RAP78413.1"/>
    </source>
</evidence>
<dbReference type="SUPFAM" id="SSF55347">
    <property type="entry name" value="Glyceraldehyde-3-phosphate dehydrogenase-like, C-terminal domain"/>
    <property type="match status" value="1"/>
</dbReference>
<evidence type="ECO:0000259" key="2">
    <source>
        <dbReference type="Pfam" id="PF22725"/>
    </source>
</evidence>
<dbReference type="GO" id="GO:0000166">
    <property type="term" value="F:nucleotide binding"/>
    <property type="evidence" value="ECO:0007669"/>
    <property type="project" value="InterPro"/>
</dbReference>
<reference evidence="3 4" key="1">
    <citation type="submission" date="2018-06" db="EMBL/GenBank/DDBJ databases">
        <title>Paenibacillus montanisoli sp. nov., isolated from mountain area soil.</title>
        <authorList>
            <person name="Wu M."/>
        </authorList>
    </citation>
    <scope>NUCLEOTIDE SEQUENCE [LARGE SCALE GENOMIC DNA]</scope>
    <source>
        <strain evidence="3 4">RA17</strain>
    </source>
</reference>
<feature type="domain" description="GFO/IDH/MocA-like oxidoreductase" evidence="2">
    <location>
        <begin position="133"/>
        <end position="244"/>
    </location>
</feature>
<comment type="caution">
    <text evidence="3">The sequence shown here is derived from an EMBL/GenBank/DDBJ whole genome shotgun (WGS) entry which is preliminary data.</text>
</comment>
<dbReference type="Gene3D" id="3.30.360.10">
    <property type="entry name" value="Dihydrodipicolinate Reductase, domain 2"/>
    <property type="match status" value="1"/>
</dbReference>
<dbReference type="InterPro" id="IPR055170">
    <property type="entry name" value="GFO_IDH_MocA-like_dom"/>
</dbReference>
<name>A0A328U9B8_9BACL</name>
<sequence length="347" mass="38767">MGTYKVAIAGLGTRGKTHLKGFLDNNDRFEVIALCDINEKMLSEVSETSGIRRIYTDADSMLAHEKPDVFCFATLPDVRSSMVELAVKHKVKALAFEKPMATSLKEAHYITSLCKENGIKAIVSHQQKYLTSFQKLKSIVDSGEIGAITKIHATTIPWLSQLGTHFMDYMIWINGGGKAKWVLGHVHGKDKLSDHHPSPDYMLGKVQFENGIHAYIECGYLSPSFMKDKFWADNRLTVHGTHGYAWADSDGRWGGFTSATKGDMVIGEGPDWDAQQHLIQTPYLKDLADWLDDDSKVHSCNIETSYHGYEILEGLGLSALEHRLVTLPLLSPESIDVIERMKSELPE</sequence>
<dbReference type="InterPro" id="IPR036291">
    <property type="entry name" value="NAD(P)-bd_dom_sf"/>
</dbReference>
<dbReference type="PANTHER" id="PTHR43249:SF1">
    <property type="entry name" value="D-GLUCOSIDE 3-DEHYDROGENASE"/>
    <property type="match status" value="1"/>
</dbReference>
<dbReference type="Pfam" id="PF01408">
    <property type="entry name" value="GFO_IDH_MocA"/>
    <property type="match status" value="1"/>
</dbReference>
<dbReference type="PANTHER" id="PTHR43249">
    <property type="entry name" value="UDP-N-ACETYL-2-AMINO-2-DEOXY-D-GLUCURONATE OXIDASE"/>
    <property type="match status" value="1"/>
</dbReference>
<dbReference type="Proteomes" id="UP000249260">
    <property type="component" value="Unassembled WGS sequence"/>
</dbReference>
<evidence type="ECO:0000259" key="1">
    <source>
        <dbReference type="Pfam" id="PF01408"/>
    </source>
</evidence>
<gene>
    <name evidence="3" type="ORF">DL346_08310</name>
</gene>